<dbReference type="EnsemblPlants" id="AET6Gv20078400.8">
    <property type="protein sequence ID" value="AET6Gv20078400.8"/>
    <property type="gene ID" value="AET6Gv20078400"/>
</dbReference>
<dbReference type="Proteomes" id="UP000015105">
    <property type="component" value="Chromosome 6D"/>
</dbReference>
<dbReference type="InterPro" id="IPR001841">
    <property type="entry name" value="Znf_RING"/>
</dbReference>
<dbReference type="AlphaFoldDB" id="A0A453MUG4"/>
<proteinExistence type="inferred from homology"/>
<reference evidence="16" key="5">
    <citation type="journal article" date="2021" name="G3 (Bethesda)">
        <title>Aegilops tauschii genome assembly Aet v5.0 features greater sequence contiguity and improved annotation.</title>
        <authorList>
            <person name="Wang L."/>
            <person name="Zhu T."/>
            <person name="Rodriguez J.C."/>
            <person name="Deal K.R."/>
            <person name="Dubcovsky J."/>
            <person name="McGuire P.E."/>
            <person name="Lux T."/>
            <person name="Spannagl M."/>
            <person name="Mayer K.F.X."/>
            <person name="Baldrich P."/>
            <person name="Meyers B.C."/>
            <person name="Huo N."/>
            <person name="Gu Y.Q."/>
            <person name="Zhou H."/>
            <person name="Devos K.M."/>
            <person name="Bennetzen J.L."/>
            <person name="Unver T."/>
            <person name="Budak H."/>
            <person name="Gulick P.J."/>
            <person name="Galiba G."/>
            <person name="Kalapos B."/>
            <person name="Nelson D.R."/>
            <person name="Li P."/>
            <person name="You F.M."/>
            <person name="Luo M.C."/>
            <person name="Dvorak J."/>
        </authorList>
    </citation>
    <scope>NUCLEOTIDE SEQUENCE [LARGE SCALE GENOMIC DNA]</scope>
    <source>
        <strain evidence="16">cv. AL8/78</strain>
    </source>
</reference>
<evidence type="ECO:0000256" key="9">
    <source>
        <dbReference type="ARBA" id="ARBA00022989"/>
    </source>
</evidence>
<evidence type="ECO:0000256" key="14">
    <source>
        <dbReference type="SAM" id="Phobius"/>
    </source>
</evidence>
<keyword evidence="5" id="KW-0479">Metal-binding</keyword>
<dbReference type="STRING" id="200361.A0A453MUG4"/>
<comment type="subcellular location">
    <subcellularLocation>
        <location evidence="1">Membrane</location>
        <topology evidence="1">Single-pass membrane protein</topology>
    </subcellularLocation>
</comment>
<dbReference type="Pfam" id="PF13639">
    <property type="entry name" value="zf-RING_2"/>
    <property type="match status" value="1"/>
</dbReference>
<feature type="transmembrane region" description="Helical" evidence="14">
    <location>
        <begin position="109"/>
        <end position="134"/>
    </location>
</feature>
<evidence type="ECO:0000256" key="10">
    <source>
        <dbReference type="ARBA" id="ARBA00023136"/>
    </source>
</evidence>
<sequence length="435" mass="45340">FPPRLLLSHLHRRRLRTGRAIPPASEGSGTGDPLRQPLLPSPSRPLRAPGPAKASTTSSRSAVTAGPRLVAPSITDASGDMLPGPPAPLLMGYPSVPSAAPSATPSSSIGASIAIIAIVIIALTLLICCIKALCSSSRPPRPSWSPFSRHSSISRRASSLGESDRKRAAAAAVHASPGASASSRKHAEGLVFGLKVPVPSAPSLPEVELVILGLLSQPPVLLQQGMFCCICAQEFAPTDMILALPACLHKFHERCIIPWIRGHAPYCCPFCEASITIPCPDPEKTHSSDHYDVKAQTVVAPAPPGEEVAGAVGVSRGWLRSSVDRLSGSWRGCSSSHATAVVVPVSSRRTTGSWRVNNSDKENTEAVGGSRGWLHSYLATLSSAWSGRSESHSTTMVSSVSSGCATGSLSLVLSGCGSTDLCSRSWDPEAAVQKT</sequence>
<evidence type="ECO:0000256" key="4">
    <source>
        <dbReference type="ARBA" id="ARBA00022692"/>
    </source>
</evidence>
<protein>
    <recommendedName>
        <fullName evidence="15">RING-type domain-containing protein</fullName>
    </recommendedName>
</protein>
<comment type="pathway">
    <text evidence="2">Protein modification; protein ubiquitination.</text>
</comment>
<dbReference type="PROSITE" id="PS50089">
    <property type="entry name" value="ZF_RING_2"/>
    <property type="match status" value="1"/>
</dbReference>
<evidence type="ECO:0000256" key="6">
    <source>
        <dbReference type="ARBA" id="ARBA00022771"/>
    </source>
</evidence>
<evidence type="ECO:0000313" key="17">
    <source>
        <dbReference type="Proteomes" id="UP000015105"/>
    </source>
</evidence>
<dbReference type="PANTHER" id="PTHR45768:SF15">
    <property type="entry name" value="OS05G0352750 PROTEIN"/>
    <property type="match status" value="1"/>
</dbReference>
<keyword evidence="8" id="KW-0862">Zinc</keyword>
<evidence type="ECO:0000259" key="15">
    <source>
        <dbReference type="PROSITE" id="PS50089"/>
    </source>
</evidence>
<dbReference type="SMART" id="SM00184">
    <property type="entry name" value="RING"/>
    <property type="match status" value="1"/>
</dbReference>
<dbReference type="GO" id="GO:0016020">
    <property type="term" value="C:membrane"/>
    <property type="evidence" value="ECO:0007669"/>
    <property type="project" value="UniProtKB-SubCell"/>
</dbReference>
<keyword evidence="3" id="KW-0808">Transferase</keyword>
<dbReference type="InterPro" id="IPR013083">
    <property type="entry name" value="Znf_RING/FYVE/PHD"/>
</dbReference>
<feature type="domain" description="RING-type" evidence="15">
    <location>
        <begin position="228"/>
        <end position="272"/>
    </location>
</feature>
<reference evidence="17" key="2">
    <citation type="journal article" date="2017" name="Nat. Plants">
        <title>The Aegilops tauschii genome reveals multiple impacts of transposons.</title>
        <authorList>
            <person name="Zhao G."/>
            <person name="Zou C."/>
            <person name="Li K."/>
            <person name="Wang K."/>
            <person name="Li T."/>
            <person name="Gao L."/>
            <person name="Zhang X."/>
            <person name="Wang H."/>
            <person name="Yang Z."/>
            <person name="Liu X."/>
            <person name="Jiang W."/>
            <person name="Mao L."/>
            <person name="Kong X."/>
            <person name="Jiao Y."/>
            <person name="Jia J."/>
        </authorList>
    </citation>
    <scope>NUCLEOTIDE SEQUENCE [LARGE SCALE GENOMIC DNA]</scope>
    <source>
        <strain evidence="17">cv. AL8/78</strain>
    </source>
</reference>
<keyword evidence="17" id="KW-1185">Reference proteome</keyword>
<feature type="region of interest" description="Disordered" evidence="13">
    <location>
        <begin position="16"/>
        <end position="67"/>
    </location>
</feature>
<keyword evidence="9 14" id="KW-1133">Transmembrane helix</keyword>
<name>A0A453MUG4_AEGTS</name>
<keyword evidence="7" id="KW-0833">Ubl conjugation pathway</keyword>
<dbReference type="Gramene" id="AET6Gv20078400.8">
    <property type="protein sequence ID" value="AET6Gv20078400.8"/>
    <property type="gene ID" value="AET6Gv20078400"/>
</dbReference>
<feature type="compositionally biased region" description="Low complexity" evidence="13">
    <location>
        <begin position="44"/>
        <end position="65"/>
    </location>
</feature>
<reference evidence="17" key="1">
    <citation type="journal article" date="2014" name="Science">
        <title>Ancient hybridizations among the ancestral genomes of bread wheat.</title>
        <authorList>
            <consortium name="International Wheat Genome Sequencing Consortium,"/>
            <person name="Marcussen T."/>
            <person name="Sandve S.R."/>
            <person name="Heier L."/>
            <person name="Spannagl M."/>
            <person name="Pfeifer M."/>
            <person name="Jakobsen K.S."/>
            <person name="Wulff B.B."/>
            <person name="Steuernagel B."/>
            <person name="Mayer K.F."/>
            <person name="Olsen O.A."/>
        </authorList>
    </citation>
    <scope>NUCLEOTIDE SEQUENCE [LARGE SCALE GENOMIC DNA]</scope>
    <source>
        <strain evidence="17">cv. AL8/78</strain>
    </source>
</reference>
<evidence type="ECO:0000256" key="5">
    <source>
        <dbReference type="ARBA" id="ARBA00022723"/>
    </source>
</evidence>
<keyword evidence="4 14" id="KW-0812">Transmembrane</keyword>
<dbReference type="SUPFAM" id="SSF57850">
    <property type="entry name" value="RING/U-box"/>
    <property type="match status" value="1"/>
</dbReference>
<comment type="similarity">
    <text evidence="11">Belongs to the RING-type zinc finger family. ATL subfamily.</text>
</comment>
<keyword evidence="6 12" id="KW-0863">Zinc-finger</keyword>
<evidence type="ECO:0000256" key="3">
    <source>
        <dbReference type="ARBA" id="ARBA00022679"/>
    </source>
</evidence>
<evidence type="ECO:0000256" key="8">
    <source>
        <dbReference type="ARBA" id="ARBA00022833"/>
    </source>
</evidence>
<dbReference type="GO" id="GO:0016567">
    <property type="term" value="P:protein ubiquitination"/>
    <property type="evidence" value="ECO:0007669"/>
    <property type="project" value="TreeGrafter"/>
</dbReference>
<organism evidence="16 17">
    <name type="scientific">Aegilops tauschii subsp. strangulata</name>
    <name type="common">Goatgrass</name>
    <dbReference type="NCBI Taxonomy" id="200361"/>
    <lineage>
        <taxon>Eukaryota</taxon>
        <taxon>Viridiplantae</taxon>
        <taxon>Streptophyta</taxon>
        <taxon>Embryophyta</taxon>
        <taxon>Tracheophyta</taxon>
        <taxon>Spermatophyta</taxon>
        <taxon>Magnoliopsida</taxon>
        <taxon>Liliopsida</taxon>
        <taxon>Poales</taxon>
        <taxon>Poaceae</taxon>
        <taxon>BOP clade</taxon>
        <taxon>Pooideae</taxon>
        <taxon>Triticodae</taxon>
        <taxon>Triticeae</taxon>
        <taxon>Triticinae</taxon>
        <taxon>Aegilops</taxon>
    </lineage>
</organism>
<accession>A0A453MUG4</accession>
<evidence type="ECO:0000256" key="12">
    <source>
        <dbReference type="PROSITE-ProRule" id="PRU00175"/>
    </source>
</evidence>
<dbReference type="GO" id="GO:0008270">
    <property type="term" value="F:zinc ion binding"/>
    <property type="evidence" value="ECO:0007669"/>
    <property type="project" value="UniProtKB-KW"/>
</dbReference>
<reference evidence="16" key="4">
    <citation type="submission" date="2019-03" db="UniProtKB">
        <authorList>
            <consortium name="EnsemblPlants"/>
        </authorList>
    </citation>
    <scope>IDENTIFICATION</scope>
</reference>
<dbReference type="Gene3D" id="3.30.40.10">
    <property type="entry name" value="Zinc/RING finger domain, C3HC4 (zinc finger)"/>
    <property type="match status" value="1"/>
</dbReference>
<evidence type="ECO:0000313" key="16">
    <source>
        <dbReference type="EnsemblPlants" id="AET6Gv20078400.8"/>
    </source>
</evidence>
<dbReference type="GO" id="GO:0016740">
    <property type="term" value="F:transferase activity"/>
    <property type="evidence" value="ECO:0007669"/>
    <property type="project" value="UniProtKB-KW"/>
</dbReference>
<evidence type="ECO:0000256" key="2">
    <source>
        <dbReference type="ARBA" id="ARBA00004906"/>
    </source>
</evidence>
<reference evidence="16" key="3">
    <citation type="journal article" date="2017" name="Nature">
        <title>Genome sequence of the progenitor of the wheat D genome Aegilops tauschii.</title>
        <authorList>
            <person name="Luo M.C."/>
            <person name="Gu Y.Q."/>
            <person name="Puiu D."/>
            <person name="Wang H."/>
            <person name="Twardziok S.O."/>
            <person name="Deal K.R."/>
            <person name="Huo N."/>
            <person name="Zhu T."/>
            <person name="Wang L."/>
            <person name="Wang Y."/>
            <person name="McGuire P.E."/>
            <person name="Liu S."/>
            <person name="Long H."/>
            <person name="Ramasamy R.K."/>
            <person name="Rodriguez J.C."/>
            <person name="Van S.L."/>
            <person name="Yuan L."/>
            <person name="Wang Z."/>
            <person name="Xia Z."/>
            <person name="Xiao L."/>
            <person name="Anderson O.D."/>
            <person name="Ouyang S."/>
            <person name="Liang Y."/>
            <person name="Zimin A.V."/>
            <person name="Pertea G."/>
            <person name="Qi P."/>
            <person name="Bennetzen J.L."/>
            <person name="Dai X."/>
            <person name="Dawson M.W."/>
            <person name="Muller H.G."/>
            <person name="Kugler K."/>
            <person name="Rivarola-Duarte L."/>
            <person name="Spannagl M."/>
            <person name="Mayer K.F.X."/>
            <person name="Lu F.H."/>
            <person name="Bevan M.W."/>
            <person name="Leroy P."/>
            <person name="Li P."/>
            <person name="You F.M."/>
            <person name="Sun Q."/>
            <person name="Liu Z."/>
            <person name="Lyons E."/>
            <person name="Wicker T."/>
            <person name="Salzberg S.L."/>
            <person name="Devos K.M."/>
            <person name="Dvorak J."/>
        </authorList>
    </citation>
    <scope>NUCLEOTIDE SEQUENCE [LARGE SCALE GENOMIC DNA]</scope>
    <source>
        <strain evidence="16">cv. AL8/78</strain>
    </source>
</reference>
<evidence type="ECO:0000256" key="1">
    <source>
        <dbReference type="ARBA" id="ARBA00004167"/>
    </source>
</evidence>
<evidence type="ECO:0000256" key="11">
    <source>
        <dbReference type="ARBA" id="ARBA00024209"/>
    </source>
</evidence>
<dbReference type="PANTHER" id="PTHR45768">
    <property type="entry name" value="E3 UBIQUITIN-PROTEIN LIGASE RNF13-LIKE"/>
    <property type="match status" value="1"/>
</dbReference>
<evidence type="ECO:0000256" key="13">
    <source>
        <dbReference type="SAM" id="MobiDB-lite"/>
    </source>
</evidence>
<keyword evidence="10 14" id="KW-0472">Membrane</keyword>
<evidence type="ECO:0000256" key="7">
    <source>
        <dbReference type="ARBA" id="ARBA00022786"/>
    </source>
</evidence>